<organism evidence="4 5">
    <name type="scientific">Capnocytophaga leadbetteri</name>
    <dbReference type="NCBI Taxonomy" id="327575"/>
    <lineage>
        <taxon>Bacteria</taxon>
        <taxon>Pseudomonadati</taxon>
        <taxon>Bacteroidota</taxon>
        <taxon>Flavobacteriia</taxon>
        <taxon>Flavobacteriales</taxon>
        <taxon>Flavobacteriaceae</taxon>
        <taxon>Capnocytophaga</taxon>
    </lineage>
</organism>
<accession>A0A250FA80</accession>
<dbReference type="Gene3D" id="3.40.50.150">
    <property type="entry name" value="Vaccinia Virus protein VP39"/>
    <property type="match status" value="1"/>
</dbReference>
<evidence type="ECO:0000256" key="2">
    <source>
        <dbReference type="ARBA" id="ARBA00022679"/>
    </source>
</evidence>
<reference evidence="5" key="1">
    <citation type="submission" date="2017-06" db="EMBL/GenBank/DDBJ databases">
        <title>Capnocytophaga spp. assemblies.</title>
        <authorList>
            <person name="Gulvik C.A."/>
        </authorList>
    </citation>
    <scope>NUCLEOTIDE SEQUENCE [LARGE SCALE GENOMIC DNA]</scope>
    <source>
        <strain evidence="5">H6253</strain>
    </source>
</reference>
<keyword evidence="5" id="KW-1185">Reference proteome</keyword>
<dbReference type="InterPro" id="IPR041698">
    <property type="entry name" value="Methyltransf_25"/>
</dbReference>
<dbReference type="PANTHER" id="PTHR43861:SF1">
    <property type="entry name" value="TRANS-ACONITATE 2-METHYLTRANSFERASE"/>
    <property type="match status" value="1"/>
</dbReference>
<proteinExistence type="predicted"/>
<name>A0A250FA80_9FLAO</name>
<keyword evidence="2 4" id="KW-0808">Transferase</keyword>
<sequence length="219" mass="24450">MNPPVDDMRVLGQLLRCPEGEKAQAVGDYLFSSNSQMIYTTIDCLPLKAGMQVLEIGFGNGKHLPYLLEKVPQLQYVGGELSVAMVAEATAYNHQWVQEGRTTFCQVTAEALPITEQPFQLCFSVNTIYFIDDLARYCATIYQRLAPQGLVALTFIDKAVGEKAPFAKEGFQFYTPEQIADILTKAGFTAISQKPFREVLTTKNGKEITRDYWVVTGEK</sequence>
<dbReference type="RefSeq" id="WP_095912876.1">
    <property type="nucleotide sequence ID" value="NZ_CAUUPF010000001.1"/>
</dbReference>
<feature type="domain" description="Methyltransferase" evidence="3">
    <location>
        <begin position="53"/>
        <end position="149"/>
    </location>
</feature>
<evidence type="ECO:0000313" key="4">
    <source>
        <dbReference type="EMBL" id="ATA80937.1"/>
    </source>
</evidence>
<evidence type="ECO:0000256" key="1">
    <source>
        <dbReference type="ARBA" id="ARBA00022603"/>
    </source>
</evidence>
<dbReference type="GO" id="GO:0008168">
    <property type="term" value="F:methyltransferase activity"/>
    <property type="evidence" value="ECO:0007669"/>
    <property type="project" value="UniProtKB-KW"/>
</dbReference>
<protein>
    <submittedName>
        <fullName evidence="4">SAM-dependent methyltransferase</fullName>
    </submittedName>
</protein>
<evidence type="ECO:0000259" key="3">
    <source>
        <dbReference type="Pfam" id="PF13649"/>
    </source>
</evidence>
<dbReference type="Pfam" id="PF13649">
    <property type="entry name" value="Methyltransf_25"/>
    <property type="match status" value="1"/>
</dbReference>
<dbReference type="EMBL" id="CP022384">
    <property type="protein sequence ID" value="ATA80937.1"/>
    <property type="molecule type" value="Genomic_DNA"/>
</dbReference>
<dbReference type="SUPFAM" id="SSF53335">
    <property type="entry name" value="S-adenosyl-L-methionine-dependent methyltransferases"/>
    <property type="match status" value="1"/>
</dbReference>
<dbReference type="GO" id="GO:0032259">
    <property type="term" value="P:methylation"/>
    <property type="evidence" value="ECO:0007669"/>
    <property type="project" value="UniProtKB-KW"/>
</dbReference>
<dbReference type="Proteomes" id="UP000217276">
    <property type="component" value="Chromosome"/>
</dbReference>
<evidence type="ECO:0000313" key="5">
    <source>
        <dbReference type="Proteomes" id="UP000217276"/>
    </source>
</evidence>
<keyword evidence="1 4" id="KW-0489">Methyltransferase</keyword>
<dbReference type="InterPro" id="IPR029063">
    <property type="entry name" value="SAM-dependent_MTases_sf"/>
</dbReference>
<dbReference type="PANTHER" id="PTHR43861">
    <property type="entry name" value="TRANS-ACONITATE 2-METHYLTRANSFERASE-RELATED"/>
    <property type="match status" value="1"/>
</dbReference>
<gene>
    <name evidence="4" type="ORF">CGC53_00490</name>
</gene>
<dbReference type="KEGG" id="clk:CGC53_00490"/>
<dbReference type="AlphaFoldDB" id="A0A250FA80"/>